<evidence type="ECO:0000259" key="14">
    <source>
        <dbReference type="Pfam" id="PF13359"/>
    </source>
</evidence>
<dbReference type="AlphaFoldDB" id="A0A2B4RRB5"/>
<keyword evidence="16" id="KW-1185">Reference proteome</keyword>
<evidence type="ECO:0000256" key="8">
    <source>
        <dbReference type="ARBA" id="ARBA00022723"/>
    </source>
</evidence>
<evidence type="ECO:0000256" key="5">
    <source>
        <dbReference type="ARBA" id="ARBA00015519"/>
    </source>
</evidence>
<dbReference type="GO" id="GO:0046872">
    <property type="term" value="F:metal ion binding"/>
    <property type="evidence" value="ECO:0007669"/>
    <property type="project" value="UniProtKB-KW"/>
</dbReference>
<dbReference type="PRINTS" id="PR02086">
    <property type="entry name" value="PUTNUCHARBI1"/>
</dbReference>
<evidence type="ECO:0000256" key="13">
    <source>
        <dbReference type="SAM" id="MobiDB-lite"/>
    </source>
</evidence>
<feature type="compositionally biased region" description="Acidic residues" evidence="13">
    <location>
        <begin position="347"/>
        <end position="365"/>
    </location>
</feature>
<protein>
    <recommendedName>
        <fullName evidence="5">Putative nuclease HARBI1</fullName>
    </recommendedName>
    <alternativeName>
        <fullName evidence="11">Harbinger transposase-derived nuclease</fullName>
    </alternativeName>
</protein>
<comment type="cofactor">
    <cofactor evidence="1">
        <name>a divalent metal cation</name>
        <dbReference type="ChEBI" id="CHEBI:60240"/>
    </cofactor>
</comment>
<gene>
    <name evidence="15" type="primary">Harbi1</name>
    <name evidence="15" type="ORF">AWC38_SpisGene16808</name>
</gene>
<dbReference type="GO" id="GO:0005737">
    <property type="term" value="C:cytoplasm"/>
    <property type="evidence" value="ECO:0007669"/>
    <property type="project" value="UniProtKB-SubCell"/>
</dbReference>
<evidence type="ECO:0000256" key="11">
    <source>
        <dbReference type="ARBA" id="ARBA00030126"/>
    </source>
</evidence>
<evidence type="ECO:0000256" key="7">
    <source>
        <dbReference type="ARBA" id="ARBA00022722"/>
    </source>
</evidence>
<comment type="similarity">
    <text evidence="4">Belongs to the HARBI1 family.</text>
</comment>
<accession>A0A2B4RRB5</accession>
<feature type="region of interest" description="Disordered" evidence="13">
    <location>
        <begin position="347"/>
        <end position="367"/>
    </location>
</feature>
<comment type="function">
    <text evidence="12">Transposase-derived protein that may have nuclease activity. Does not have transposase activity.</text>
</comment>
<evidence type="ECO:0000256" key="4">
    <source>
        <dbReference type="ARBA" id="ARBA00006958"/>
    </source>
</evidence>
<evidence type="ECO:0000256" key="1">
    <source>
        <dbReference type="ARBA" id="ARBA00001968"/>
    </source>
</evidence>
<comment type="subcellular location">
    <subcellularLocation>
        <location evidence="3">Cytoplasm</location>
    </subcellularLocation>
    <subcellularLocation>
        <location evidence="2">Nucleus</location>
    </subcellularLocation>
</comment>
<evidence type="ECO:0000313" key="16">
    <source>
        <dbReference type="Proteomes" id="UP000225706"/>
    </source>
</evidence>
<keyword evidence="10" id="KW-0539">Nucleus</keyword>
<name>A0A2B4RRB5_STYPI</name>
<dbReference type="PANTHER" id="PTHR22930:SF85">
    <property type="entry name" value="GH03217P-RELATED"/>
    <property type="match status" value="1"/>
</dbReference>
<organism evidence="15 16">
    <name type="scientific">Stylophora pistillata</name>
    <name type="common">Smooth cauliflower coral</name>
    <dbReference type="NCBI Taxonomy" id="50429"/>
    <lineage>
        <taxon>Eukaryota</taxon>
        <taxon>Metazoa</taxon>
        <taxon>Cnidaria</taxon>
        <taxon>Anthozoa</taxon>
        <taxon>Hexacorallia</taxon>
        <taxon>Scleractinia</taxon>
        <taxon>Astrocoeniina</taxon>
        <taxon>Pocilloporidae</taxon>
        <taxon>Stylophora</taxon>
    </lineage>
</organism>
<sequence length="385" mass="44380">MDSERSLFMIVAILLVIIAIRKAQRFRFIALNMYFLRKRRQHDLISALLARRIRRIRHTCVRRGRAAWVYPRPQGWFEEMYQNPVFSTLWKNDFRVTKETFDYICQLVGPDLSRQNTRFRKAVALNKRVAIALWRMGTGNSYRTTGITFGQGKSTVIKICENFMEALIRHKDDFIQFPDDPLDVTLAMRRSESLAGFPNVVGAIDGSHIAIKAPHVNHEDYFNRKQNYSINLQGVVDATGKFIDVSTGWPGSIHDARVLRLSTLYQRAEHNLILTEPVKRINGVTVRPLLIGDSAYPLLPWLVSPYPHSRNLNRNQAKFNKILSKSRVIVERAFGKLKCRWRADEFEDDHSSDDEDDEDGDDDGDQIAFGQGRIVRQALTAFLAE</sequence>
<dbReference type="Pfam" id="PF13359">
    <property type="entry name" value="DDE_Tnp_4"/>
    <property type="match status" value="1"/>
</dbReference>
<evidence type="ECO:0000256" key="9">
    <source>
        <dbReference type="ARBA" id="ARBA00022801"/>
    </source>
</evidence>
<dbReference type="Proteomes" id="UP000225706">
    <property type="component" value="Unassembled WGS sequence"/>
</dbReference>
<dbReference type="InterPro" id="IPR045249">
    <property type="entry name" value="HARBI1-like"/>
</dbReference>
<evidence type="ECO:0000256" key="3">
    <source>
        <dbReference type="ARBA" id="ARBA00004496"/>
    </source>
</evidence>
<keyword evidence="8" id="KW-0479">Metal-binding</keyword>
<dbReference type="GO" id="GO:0004518">
    <property type="term" value="F:nuclease activity"/>
    <property type="evidence" value="ECO:0007669"/>
    <property type="project" value="UniProtKB-KW"/>
</dbReference>
<proteinExistence type="inferred from homology"/>
<dbReference type="PANTHER" id="PTHR22930">
    <property type="match status" value="1"/>
</dbReference>
<dbReference type="GO" id="GO:0016787">
    <property type="term" value="F:hydrolase activity"/>
    <property type="evidence" value="ECO:0007669"/>
    <property type="project" value="UniProtKB-KW"/>
</dbReference>
<keyword evidence="9" id="KW-0378">Hydrolase</keyword>
<feature type="domain" description="DDE Tnp4" evidence="14">
    <location>
        <begin position="204"/>
        <end position="342"/>
    </location>
</feature>
<dbReference type="EMBL" id="LSMT01000392">
    <property type="protein sequence ID" value="PFX18805.1"/>
    <property type="molecule type" value="Genomic_DNA"/>
</dbReference>
<evidence type="ECO:0000313" key="15">
    <source>
        <dbReference type="EMBL" id="PFX18805.1"/>
    </source>
</evidence>
<dbReference type="InterPro" id="IPR027806">
    <property type="entry name" value="HARBI1_dom"/>
</dbReference>
<evidence type="ECO:0000256" key="2">
    <source>
        <dbReference type="ARBA" id="ARBA00004123"/>
    </source>
</evidence>
<keyword evidence="6" id="KW-0963">Cytoplasm</keyword>
<dbReference type="OrthoDB" id="5982029at2759"/>
<dbReference type="InterPro" id="IPR026103">
    <property type="entry name" value="HARBI1_animal"/>
</dbReference>
<evidence type="ECO:0000256" key="12">
    <source>
        <dbReference type="ARBA" id="ARBA00045850"/>
    </source>
</evidence>
<comment type="caution">
    <text evidence="15">The sequence shown here is derived from an EMBL/GenBank/DDBJ whole genome shotgun (WGS) entry which is preliminary data.</text>
</comment>
<reference evidence="16" key="1">
    <citation type="journal article" date="2017" name="bioRxiv">
        <title>Comparative analysis of the genomes of Stylophora pistillata and Acropora digitifera provides evidence for extensive differences between species of corals.</title>
        <authorList>
            <person name="Voolstra C.R."/>
            <person name="Li Y."/>
            <person name="Liew Y.J."/>
            <person name="Baumgarten S."/>
            <person name="Zoccola D."/>
            <person name="Flot J.-F."/>
            <person name="Tambutte S."/>
            <person name="Allemand D."/>
            <person name="Aranda M."/>
        </authorList>
    </citation>
    <scope>NUCLEOTIDE SEQUENCE [LARGE SCALE GENOMIC DNA]</scope>
</reference>
<keyword evidence="7" id="KW-0540">Nuclease</keyword>
<dbReference type="GO" id="GO:0005634">
    <property type="term" value="C:nucleus"/>
    <property type="evidence" value="ECO:0007669"/>
    <property type="project" value="UniProtKB-SubCell"/>
</dbReference>
<evidence type="ECO:0000256" key="6">
    <source>
        <dbReference type="ARBA" id="ARBA00022490"/>
    </source>
</evidence>
<evidence type="ECO:0000256" key="10">
    <source>
        <dbReference type="ARBA" id="ARBA00023242"/>
    </source>
</evidence>